<evidence type="ECO:0000256" key="3">
    <source>
        <dbReference type="ARBA" id="ARBA00023125"/>
    </source>
</evidence>
<protein>
    <recommendedName>
        <fullName evidence="7">Zn(2)-C6 fungal-type domain-containing protein</fullName>
    </recommendedName>
</protein>
<comment type="subcellular location">
    <subcellularLocation>
        <location evidence="1">Nucleus</location>
    </subcellularLocation>
</comment>
<evidence type="ECO:0000256" key="1">
    <source>
        <dbReference type="ARBA" id="ARBA00004123"/>
    </source>
</evidence>
<dbReference type="PANTHER" id="PTHR46910">
    <property type="entry name" value="TRANSCRIPTION FACTOR PDR1"/>
    <property type="match status" value="1"/>
</dbReference>
<evidence type="ECO:0000313" key="5">
    <source>
        <dbReference type="EMBL" id="RCI03527.1"/>
    </source>
</evidence>
<dbReference type="GO" id="GO:0003677">
    <property type="term" value="F:DNA binding"/>
    <property type="evidence" value="ECO:0007669"/>
    <property type="project" value="UniProtKB-KW"/>
</dbReference>
<dbReference type="EMBL" id="PJQM01000986">
    <property type="protein sequence ID" value="RCI03527.1"/>
    <property type="molecule type" value="Genomic_DNA"/>
</dbReference>
<feature type="non-terminal residue" evidence="5">
    <location>
        <position position="1"/>
    </location>
</feature>
<keyword evidence="3" id="KW-0238">DNA-binding</keyword>
<keyword evidence="4" id="KW-0539">Nucleus</keyword>
<reference evidence="5 6" key="1">
    <citation type="journal article" date="2018" name="G3 (Bethesda)">
        <title>Phylogenetic and Phylogenomic Definition of Rhizopus Species.</title>
        <authorList>
            <person name="Gryganskyi A.P."/>
            <person name="Golan J."/>
            <person name="Dolatabadi S."/>
            <person name="Mondo S."/>
            <person name="Robb S."/>
            <person name="Idnurm A."/>
            <person name="Muszewska A."/>
            <person name="Steczkiewicz K."/>
            <person name="Masonjones S."/>
            <person name="Liao H.L."/>
            <person name="Gajdeczka M.T."/>
            <person name="Anike F."/>
            <person name="Vuek A."/>
            <person name="Anishchenko I.M."/>
            <person name="Voigt K."/>
            <person name="de Hoog G.S."/>
            <person name="Smith M.E."/>
            <person name="Heitman J."/>
            <person name="Vilgalys R."/>
            <person name="Stajich J.E."/>
        </authorList>
    </citation>
    <scope>NUCLEOTIDE SEQUENCE [LARGE SCALE GENOMIC DNA]</scope>
    <source>
        <strain evidence="5 6">LSU 92-RS-03</strain>
    </source>
</reference>
<evidence type="ECO:0008006" key="7">
    <source>
        <dbReference type="Google" id="ProtNLM"/>
    </source>
</evidence>
<evidence type="ECO:0000256" key="2">
    <source>
        <dbReference type="ARBA" id="ARBA00022723"/>
    </source>
</evidence>
<accession>A0A367KMX1</accession>
<name>A0A367KMX1_RHIST</name>
<gene>
    <name evidence="5" type="ORF">CU098_012222</name>
</gene>
<dbReference type="GO" id="GO:0005634">
    <property type="term" value="C:nucleus"/>
    <property type="evidence" value="ECO:0007669"/>
    <property type="project" value="UniProtKB-SubCell"/>
</dbReference>
<dbReference type="Proteomes" id="UP000253551">
    <property type="component" value="Unassembled WGS sequence"/>
</dbReference>
<dbReference type="GO" id="GO:0003700">
    <property type="term" value="F:DNA-binding transcription factor activity"/>
    <property type="evidence" value="ECO:0007669"/>
    <property type="project" value="InterPro"/>
</dbReference>
<evidence type="ECO:0000256" key="4">
    <source>
        <dbReference type="ARBA" id="ARBA00023242"/>
    </source>
</evidence>
<proteinExistence type="predicted"/>
<dbReference type="GO" id="GO:0046872">
    <property type="term" value="F:metal ion binding"/>
    <property type="evidence" value="ECO:0007669"/>
    <property type="project" value="UniProtKB-KW"/>
</dbReference>
<dbReference type="InterPro" id="IPR050987">
    <property type="entry name" value="AtrR-like"/>
</dbReference>
<comment type="caution">
    <text evidence="5">The sequence shown here is derived from an EMBL/GenBank/DDBJ whole genome shotgun (WGS) entry which is preliminary data.</text>
</comment>
<keyword evidence="2" id="KW-0479">Metal-binding</keyword>
<sequence>CKQRRRKCEKSCDSEPCALCTKMKKKCIPQEIIKDQSSSNEDEEDIINEKYTDLCRQVQDLQIEMRILETSLIRQKEATKITKQGPVWNILVENGRLILESDIKTFEDFHNYGNSFMRYLSPFGDTFQTTLVFEKQVSSLFHKTASTISQLANHAYQNNTLYTKSYIVKCIDPTIFVEKLIDIYFHCFNNLVPMVHENSYRKYIKTLGNVLEDPVTLAICATSSVHTCPHAFFSSHEKRYFGEYFFSKCIDKLVDIFDEPGREVESLIITNTLQTFMFVTLRLNECRKWANIGYVIASNLAQKYPDYIHGKDIEDNDTRILYATIHRNFIIAHSIMSLVNMFSECAYEYFNSKKRPLDVLPDEPSTVKSTVESLNLVIKLESNPITALIYGHPCVSNRNQILHLTFEDIIRYESVVMEWWKALPDYLKISEEPFECTKEIIGKCTDFRKLLMSLYIHGLAINIQSNFFHPKETSDVHQVLREKATHMVIYSAAMILAIVKRFTELDDCCFSPAKLLVGPMDALISLTQLGNSEINHKTKTKIEEFLHEFKKSISPDHQGFSHVPFFSTSSSAPVILYENYKHLPLPFEAVLLDIVRNSVRDISEI</sequence>
<dbReference type="PANTHER" id="PTHR46910:SF3">
    <property type="entry name" value="HALOTOLERANCE PROTEIN 9-RELATED"/>
    <property type="match status" value="1"/>
</dbReference>
<dbReference type="AlphaFoldDB" id="A0A367KMX1"/>
<dbReference type="CDD" id="cd12148">
    <property type="entry name" value="fungal_TF_MHR"/>
    <property type="match status" value="1"/>
</dbReference>
<dbReference type="OrthoDB" id="2369992at2759"/>
<organism evidence="5 6">
    <name type="scientific">Rhizopus stolonifer</name>
    <name type="common">Rhizopus nigricans</name>
    <dbReference type="NCBI Taxonomy" id="4846"/>
    <lineage>
        <taxon>Eukaryota</taxon>
        <taxon>Fungi</taxon>
        <taxon>Fungi incertae sedis</taxon>
        <taxon>Mucoromycota</taxon>
        <taxon>Mucoromycotina</taxon>
        <taxon>Mucoromycetes</taxon>
        <taxon>Mucorales</taxon>
        <taxon>Mucorineae</taxon>
        <taxon>Rhizopodaceae</taxon>
        <taxon>Rhizopus</taxon>
    </lineage>
</organism>
<keyword evidence="6" id="KW-1185">Reference proteome</keyword>
<evidence type="ECO:0000313" key="6">
    <source>
        <dbReference type="Proteomes" id="UP000253551"/>
    </source>
</evidence>